<reference evidence="1" key="2">
    <citation type="submission" date="2015-03" db="EMBL/GenBank/DDBJ databases">
        <authorList>
            <person name="Murphy D."/>
        </authorList>
    </citation>
    <scope>NUCLEOTIDE SEQUENCE [LARGE SCALE GENOMIC DNA]</scope>
    <source>
        <strain evidence="1">A125KOH2</strain>
    </source>
</reference>
<sequence length="121" mass="13450">MAMTTLSLALNDKHRLYLDASGNLAVATDLDACLQNCKTAMLAQRNEMIYAMDEGIPYRETLWDQYRPAQFEAAARATLKAITGVKQVTSFSISRTGNDFYYSATIKTEWGTGAINNERAL</sequence>
<evidence type="ECO:0000313" key="1">
    <source>
        <dbReference type="EMBL" id="CNI48610.1"/>
    </source>
</evidence>
<dbReference type="Pfam" id="PF10934">
    <property type="entry name" value="Sheath_initiator"/>
    <property type="match status" value="1"/>
</dbReference>
<dbReference type="Proteomes" id="UP000044625">
    <property type="component" value="Unassembled WGS sequence"/>
</dbReference>
<dbReference type="EMBL" id="CWJL01000019">
    <property type="protein sequence ID" value="CRY68221.1"/>
    <property type="molecule type" value="Genomic_DNA"/>
</dbReference>
<reference evidence="4" key="3">
    <citation type="submission" date="2015-03" db="EMBL/GenBank/DDBJ databases">
        <authorList>
            <consortium name="Pathogen Informatics"/>
        </authorList>
    </citation>
    <scope>NUCLEOTIDE SEQUENCE [LARGE SCALE GENOMIC DNA]</scope>
    <source>
        <strain evidence="4">A125KOH2</strain>
    </source>
</reference>
<dbReference type="STRING" id="1288385.ERS137968_03322"/>
<name>A0A0T9R7F2_9GAMM</name>
<reference evidence="2 3" key="1">
    <citation type="submission" date="2015-03" db="EMBL/GenBank/DDBJ databases">
        <authorList>
            <consortium name="Pathogen Informatics"/>
            <person name="Murphy D."/>
        </authorList>
    </citation>
    <scope>NUCLEOTIDE SEQUENCE [LARGE SCALE GENOMIC DNA]</scope>
    <source>
        <strain evidence="3">type strain: CIP110230</strain>
        <strain evidence="2">Type strain: CIP110230</strain>
    </source>
</reference>
<evidence type="ECO:0000313" key="4">
    <source>
        <dbReference type="Proteomes" id="UP000045840"/>
    </source>
</evidence>
<evidence type="ECO:0000313" key="3">
    <source>
        <dbReference type="Proteomes" id="UP000044625"/>
    </source>
</evidence>
<organism evidence="1 4">
    <name type="scientific">Yersinia pekkanenii</name>
    <dbReference type="NCBI Taxonomy" id="1288385"/>
    <lineage>
        <taxon>Bacteria</taxon>
        <taxon>Pseudomonadati</taxon>
        <taxon>Pseudomonadota</taxon>
        <taxon>Gammaproteobacteria</taxon>
        <taxon>Enterobacterales</taxon>
        <taxon>Yersiniaceae</taxon>
        <taxon>Yersinia</taxon>
    </lineage>
</organism>
<evidence type="ECO:0000313" key="2">
    <source>
        <dbReference type="EMBL" id="CRY68221.1"/>
    </source>
</evidence>
<dbReference type="EMBL" id="CQAZ01000055">
    <property type="protein sequence ID" value="CNI48610.1"/>
    <property type="molecule type" value="Genomic_DNA"/>
</dbReference>
<gene>
    <name evidence="1" type="ORF">ERS008529_04170</name>
    <name evidence="2" type="ORF">ERS137968_03322</name>
</gene>
<protein>
    <submittedName>
        <fullName evidence="1">Protein of uncharacterized function (DUF2634)</fullName>
    </submittedName>
</protein>
<proteinExistence type="predicted"/>
<dbReference type="Proteomes" id="UP000045840">
    <property type="component" value="Unassembled WGS sequence"/>
</dbReference>
<accession>A0A0T9R7F2</accession>
<dbReference type="AlphaFoldDB" id="A0A0T9R7F2"/>
<dbReference type="InterPro" id="IPR020288">
    <property type="entry name" value="Sheath_initiator"/>
</dbReference>
<keyword evidence="3" id="KW-1185">Reference proteome</keyword>
<dbReference type="RefSeq" id="WP_235801391.1">
    <property type="nucleotide sequence ID" value="NZ_CAWMMU010000019.1"/>
</dbReference>